<dbReference type="WBParaSite" id="ACOC_0000563401-mRNA-1">
    <property type="protein sequence ID" value="ACOC_0000563401-mRNA-1"/>
    <property type="gene ID" value="ACOC_0000563401"/>
</dbReference>
<protein>
    <submittedName>
        <fullName evidence="1 3">Uncharacterized protein</fullName>
    </submittedName>
</protein>
<proteinExistence type="predicted"/>
<name>A0A0R3PLJ3_ANGCS</name>
<gene>
    <name evidence="1" type="ORF">ACOC_LOCUS5635</name>
</gene>
<evidence type="ECO:0000313" key="3">
    <source>
        <dbReference type="WBParaSite" id="ACOC_0000563401-mRNA-1"/>
    </source>
</evidence>
<dbReference type="STRING" id="334426.A0A0R3PLJ3"/>
<sequence>MEGQQTMEDHECLVPMPTAKKYAGIQKFKISEADKVAIRPTYQKYYETPLDDMYDDEYDDGYEQKEFTVTQHYRTRSREDDARSIPFHTSDRLPIGINSVLFFLFIRCYKGTSSRSNYAVGRQRQIKERHKNAFKQRGADRKMRGMY</sequence>
<evidence type="ECO:0000313" key="2">
    <source>
        <dbReference type="Proteomes" id="UP000267027"/>
    </source>
</evidence>
<organism evidence="3">
    <name type="scientific">Angiostrongylus costaricensis</name>
    <name type="common">Nematode worm</name>
    <dbReference type="NCBI Taxonomy" id="334426"/>
    <lineage>
        <taxon>Eukaryota</taxon>
        <taxon>Metazoa</taxon>
        <taxon>Ecdysozoa</taxon>
        <taxon>Nematoda</taxon>
        <taxon>Chromadorea</taxon>
        <taxon>Rhabditida</taxon>
        <taxon>Rhabditina</taxon>
        <taxon>Rhabditomorpha</taxon>
        <taxon>Strongyloidea</taxon>
        <taxon>Metastrongylidae</taxon>
        <taxon>Angiostrongylus</taxon>
    </lineage>
</organism>
<keyword evidence="2" id="KW-1185">Reference proteome</keyword>
<reference evidence="3" key="1">
    <citation type="submission" date="2017-02" db="UniProtKB">
        <authorList>
            <consortium name="WormBaseParasite"/>
        </authorList>
    </citation>
    <scope>IDENTIFICATION</scope>
</reference>
<dbReference type="OrthoDB" id="5824609at2759"/>
<accession>A0A0R3PLJ3</accession>
<reference evidence="1 2" key="2">
    <citation type="submission" date="2018-11" db="EMBL/GenBank/DDBJ databases">
        <authorList>
            <consortium name="Pathogen Informatics"/>
        </authorList>
    </citation>
    <scope>NUCLEOTIDE SEQUENCE [LARGE SCALE GENOMIC DNA]</scope>
    <source>
        <strain evidence="1 2">Costa Rica</strain>
    </source>
</reference>
<dbReference type="EMBL" id="UYYA01003884">
    <property type="protein sequence ID" value="VDM57220.1"/>
    <property type="molecule type" value="Genomic_DNA"/>
</dbReference>
<evidence type="ECO:0000313" key="1">
    <source>
        <dbReference type="EMBL" id="VDM57220.1"/>
    </source>
</evidence>
<dbReference type="Proteomes" id="UP000267027">
    <property type="component" value="Unassembled WGS sequence"/>
</dbReference>
<dbReference type="AlphaFoldDB" id="A0A0R3PLJ3"/>